<reference evidence="2" key="3">
    <citation type="submission" date="2024-09" db="EMBL/GenBank/DDBJ databases">
        <authorList>
            <person name="Sun Q."/>
            <person name="Mori K."/>
        </authorList>
    </citation>
    <scope>NUCLEOTIDE SEQUENCE</scope>
    <source>
        <strain evidence="2">KCTC 42423</strain>
    </source>
</reference>
<evidence type="ECO:0000313" key="2">
    <source>
        <dbReference type="EMBL" id="MFD2592321.1"/>
    </source>
</evidence>
<reference evidence="3" key="2">
    <citation type="journal article" date="2019" name="Int. J. Syst. Evol. Microbiol.">
        <title>The Global Catalogue of Microorganisms (GCM) 10K type strain sequencing project: providing services to taxonomists for standard genome sequencing and annotation.</title>
        <authorList>
            <consortium name="The Broad Institute Genomics Platform"/>
            <consortium name="The Broad Institute Genome Sequencing Center for Infectious Disease"/>
            <person name="Wu L."/>
            <person name="Ma J."/>
        </authorList>
    </citation>
    <scope>NUCLEOTIDE SEQUENCE [LARGE SCALE GENOMIC DNA]</scope>
    <source>
        <strain evidence="3">KCTC 42423</strain>
    </source>
</reference>
<reference evidence="2" key="1">
    <citation type="journal article" date="2014" name="Int. J. Syst. Evol. Microbiol.">
        <title>Complete genome of a new Firmicutes species belonging to the dominant human colonic microbiota ('Ruminococcus bicirculans') reveals two chromosomes and a selective capacity to utilize plant glucans.</title>
        <authorList>
            <consortium name="NISC Comparative Sequencing Program"/>
            <person name="Wegmann U."/>
            <person name="Louis P."/>
            <person name="Goesmann A."/>
            <person name="Henrissat B."/>
            <person name="Duncan S.H."/>
            <person name="Flint H.J."/>
        </authorList>
    </citation>
    <scope>NUCLEOTIDE SEQUENCE</scope>
    <source>
        <strain evidence="2">KCTC 42423</strain>
    </source>
</reference>
<dbReference type="Proteomes" id="UP001597459">
    <property type="component" value="Unassembled WGS sequence"/>
</dbReference>
<dbReference type="EMBL" id="JBHULX010000033">
    <property type="protein sequence ID" value="MFD2592321.1"/>
    <property type="molecule type" value="Genomic_DNA"/>
</dbReference>
<comment type="caution">
    <text evidence="2">The sequence shown here is derived from an EMBL/GenBank/DDBJ whole genome shotgun (WGS) entry which is preliminary data.</text>
</comment>
<name>A0ABW5NBW0_9FLAO</name>
<evidence type="ECO:0000313" key="1">
    <source>
        <dbReference type="EMBL" id="MFD2591792.1"/>
    </source>
</evidence>
<keyword evidence="3" id="KW-1185">Reference proteome</keyword>
<dbReference type="RefSeq" id="WP_378256021.1">
    <property type="nucleotide sequence ID" value="NZ_JBHSJV010000001.1"/>
</dbReference>
<gene>
    <name evidence="1" type="ORF">ACFSTE_13225</name>
    <name evidence="2" type="ORF">ACFSTE_15895</name>
</gene>
<proteinExistence type="predicted"/>
<sequence>MSKNENISLISAITILKAQAFNMEAENYNPHIDEDTKKMNRHAIKSIDKALKILEKAN</sequence>
<dbReference type="EMBL" id="JBHULX010000024">
    <property type="protein sequence ID" value="MFD2591792.1"/>
    <property type="molecule type" value="Genomic_DNA"/>
</dbReference>
<organism evidence="2 3">
    <name type="scientific">Aquimarina hainanensis</name>
    <dbReference type="NCBI Taxonomy" id="1578017"/>
    <lineage>
        <taxon>Bacteria</taxon>
        <taxon>Pseudomonadati</taxon>
        <taxon>Bacteroidota</taxon>
        <taxon>Flavobacteriia</taxon>
        <taxon>Flavobacteriales</taxon>
        <taxon>Flavobacteriaceae</taxon>
        <taxon>Aquimarina</taxon>
    </lineage>
</organism>
<evidence type="ECO:0000313" key="3">
    <source>
        <dbReference type="Proteomes" id="UP001597459"/>
    </source>
</evidence>
<protein>
    <submittedName>
        <fullName evidence="2">Uncharacterized protein</fullName>
    </submittedName>
</protein>
<accession>A0ABW5NBW0</accession>